<dbReference type="InterPro" id="IPR002610">
    <property type="entry name" value="Peptidase_S54_rhomboid-like"/>
</dbReference>
<feature type="transmembrane region" description="Helical" evidence="11">
    <location>
        <begin position="455"/>
        <end position="477"/>
    </location>
</feature>
<dbReference type="InterPro" id="IPR035952">
    <property type="entry name" value="Rhomboid-like_sf"/>
</dbReference>
<dbReference type="PANTHER" id="PTHR22936">
    <property type="entry name" value="RHOMBOID-RELATED"/>
    <property type="match status" value="1"/>
</dbReference>
<keyword evidence="10 11" id="KW-0472">Membrane</keyword>
<dbReference type="Gene3D" id="1.20.1540.10">
    <property type="entry name" value="Rhomboid-like"/>
    <property type="match status" value="1"/>
</dbReference>
<dbReference type="EMBL" id="CAKOGP040000569">
    <property type="protein sequence ID" value="CAJ1936895.1"/>
    <property type="molecule type" value="Genomic_DNA"/>
</dbReference>
<keyword evidence="5 11" id="KW-0645">Protease</keyword>
<feature type="domain" description="Peptidase S54 rhomboid" evidence="13">
    <location>
        <begin position="285"/>
        <end position="430"/>
    </location>
</feature>
<feature type="transmembrane region" description="Helical" evidence="11">
    <location>
        <begin position="230"/>
        <end position="249"/>
    </location>
</feature>
<feature type="transmembrane region" description="Helical" evidence="11">
    <location>
        <begin position="421"/>
        <end position="443"/>
    </location>
</feature>
<evidence type="ECO:0000256" key="2">
    <source>
        <dbReference type="ARBA" id="ARBA00004141"/>
    </source>
</evidence>
<dbReference type="GO" id="GO:0016020">
    <property type="term" value="C:membrane"/>
    <property type="evidence" value="ECO:0007669"/>
    <property type="project" value="UniProtKB-SubCell"/>
</dbReference>
<protein>
    <recommendedName>
        <fullName evidence="4">rhomboid protease</fullName>
        <ecNumber evidence="4">3.4.21.105</ecNumber>
    </recommendedName>
</protein>
<keyword evidence="6 11" id="KW-0812">Transmembrane</keyword>
<name>A0AAD2CLU5_9STRA</name>
<comment type="caution">
    <text evidence="14">The sequence shown here is derived from an EMBL/GenBank/DDBJ whole genome shotgun (WGS) entry which is preliminary data.</text>
</comment>
<evidence type="ECO:0000256" key="6">
    <source>
        <dbReference type="ARBA" id="ARBA00022692"/>
    </source>
</evidence>
<evidence type="ECO:0000259" key="13">
    <source>
        <dbReference type="Pfam" id="PF01694"/>
    </source>
</evidence>
<dbReference type="Pfam" id="PF01694">
    <property type="entry name" value="Rhomboid"/>
    <property type="match status" value="1"/>
</dbReference>
<reference evidence="14" key="1">
    <citation type="submission" date="2023-08" db="EMBL/GenBank/DDBJ databases">
        <authorList>
            <person name="Audoor S."/>
            <person name="Bilcke G."/>
        </authorList>
    </citation>
    <scope>NUCLEOTIDE SEQUENCE</scope>
</reference>
<feature type="compositionally biased region" description="Polar residues" evidence="12">
    <location>
        <begin position="57"/>
        <end position="68"/>
    </location>
</feature>
<feature type="region of interest" description="Disordered" evidence="12">
    <location>
        <begin position="1"/>
        <end position="131"/>
    </location>
</feature>
<evidence type="ECO:0000256" key="4">
    <source>
        <dbReference type="ARBA" id="ARBA00013039"/>
    </source>
</evidence>
<evidence type="ECO:0000256" key="9">
    <source>
        <dbReference type="ARBA" id="ARBA00022989"/>
    </source>
</evidence>
<evidence type="ECO:0000256" key="7">
    <source>
        <dbReference type="ARBA" id="ARBA00022801"/>
    </source>
</evidence>
<feature type="transmembrane region" description="Helical" evidence="11">
    <location>
        <begin position="389"/>
        <end position="409"/>
    </location>
</feature>
<gene>
    <name evidence="14" type="ORF">CYCCA115_LOCUS5417</name>
</gene>
<evidence type="ECO:0000256" key="3">
    <source>
        <dbReference type="ARBA" id="ARBA00009045"/>
    </source>
</evidence>
<evidence type="ECO:0000256" key="10">
    <source>
        <dbReference type="ARBA" id="ARBA00023136"/>
    </source>
</evidence>
<feature type="compositionally biased region" description="Polar residues" evidence="12">
    <location>
        <begin position="1"/>
        <end position="10"/>
    </location>
</feature>
<dbReference type="GO" id="GO:0004252">
    <property type="term" value="F:serine-type endopeptidase activity"/>
    <property type="evidence" value="ECO:0007669"/>
    <property type="project" value="InterPro"/>
</dbReference>
<feature type="transmembrane region" description="Helical" evidence="11">
    <location>
        <begin position="326"/>
        <end position="349"/>
    </location>
</feature>
<comment type="similarity">
    <text evidence="3 11">Belongs to the peptidase S54 family.</text>
</comment>
<organism evidence="14 15">
    <name type="scientific">Cylindrotheca closterium</name>
    <dbReference type="NCBI Taxonomy" id="2856"/>
    <lineage>
        <taxon>Eukaryota</taxon>
        <taxon>Sar</taxon>
        <taxon>Stramenopiles</taxon>
        <taxon>Ochrophyta</taxon>
        <taxon>Bacillariophyta</taxon>
        <taxon>Bacillariophyceae</taxon>
        <taxon>Bacillariophycidae</taxon>
        <taxon>Bacillariales</taxon>
        <taxon>Bacillariaceae</taxon>
        <taxon>Cylindrotheca</taxon>
    </lineage>
</organism>
<dbReference type="PANTHER" id="PTHR22936:SF69">
    <property type="entry name" value="RHOMBOID-LIKE PROTEIN"/>
    <property type="match status" value="1"/>
</dbReference>
<dbReference type="SUPFAM" id="SSF144091">
    <property type="entry name" value="Rhomboid-like"/>
    <property type="match status" value="1"/>
</dbReference>
<keyword evidence="9 11" id="KW-1133">Transmembrane helix</keyword>
<comment type="function">
    <text evidence="11">Serine protease involved in intramembrane proteolysis.</text>
</comment>
<evidence type="ECO:0000256" key="11">
    <source>
        <dbReference type="RuleBase" id="RU362115"/>
    </source>
</evidence>
<keyword evidence="8 11" id="KW-0720">Serine protease</keyword>
<comment type="subcellular location">
    <subcellularLocation>
        <location evidence="2 11">Membrane</location>
        <topology evidence="2 11">Multi-pass membrane protein</topology>
    </subcellularLocation>
</comment>
<proteinExistence type="inferred from homology"/>
<accession>A0AAD2CLU5</accession>
<evidence type="ECO:0000256" key="8">
    <source>
        <dbReference type="ARBA" id="ARBA00022825"/>
    </source>
</evidence>
<sequence>MPPSTSSNSKTRSKQRGMGSADSPIMIEEARDHRGRPLDPPSSNTTKTSKITETSSALFNQMNQSVKSLAQKAKSMNTAANKNKNTNKNKSSTNHANFSTVSAKADSDGTGSSASSTPPPPQRSSSNESVEYRKYTVKELIVSLDETASSLPPALERRVRDFKMAQQKRREKQGDARPWGILGLYQHLSDIRADLEWAEDAAWRRQNKEPYLSWSDFEETRKGGNHNRPWFTYTVILICSIMMLVTMGVNDWVFEPLAINPLLGPSSEALLETGARSTDLIVNEGQWYRLLSPILLHAGFVHFLLNMAAMYYIGGAVEQSHGHASAAVLFVVPAVGGNILSAICLPQYISVGASGGIFGLIGGCVADISINWNLLFLKSMNDKTERWRHMMVLFWLAFDIFLNCMIGLTPFVDNFTHLGGFLYGLLCGLSTIEKLAVNFFGLSQGASKMDNIKNTLFRFMGLIVSVIAIMITTGLLADSDGRTSPCHGCRYISCVPFPPGDDKWWYCDDCDGVQADLFVSISGSGLYTDIDLTCPDGTIKDIGIAQDELYERSDVRRALPGYCREHCDSVFINN</sequence>
<comment type="catalytic activity">
    <reaction evidence="1 11">
        <text>Cleaves type-1 transmembrane domains using a catalytic dyad composed of serine and histidine that are contributed by different transmembrane domains.</text>
        <dbReference type="EC" id="3.4.21.105"/>
    </reaction>
</comment>
<feature type="transmembrane region" description="Helical" evidence="11">
    <location>
        <begin position="294"/>
        <end position="314"/>
    </location>
</feature>
<keyword evidence="15" id="KW-1185">Reference proteome</keyword>
<dbReference type="Proteomes" id="UP001295423">
    <property type="component" value="Unassembled WGS sequence"/>
</dbReference>
<evidence type="ECO:0000256" key="1">
    <source>
        <dbReference type="ARBA" id="ARBA00000156"/>
    </source>
</evidence>
<evidence type="ECO:0000256" key="12">
    <source>
        <dbReference type="SAM" id="MobiDB-lite"/>
    </source>
</evidence>
<feature type="compositionally biased region" description="Low complexity" evidence="12">
    <location>
        <begin position="42"/>
        <end position="56"/>
    </location>
</feature>
<dbReference type="GO" id="GO:0006508">
    <property type="term" value="P:proteolysis"/>
    <property type="evidence" value="ECO:0007669"/>
    <property type="project" value="UniProtKB-KW"/>
</dbReference>
<feature type="compositionally biased region" description="Basic and acidic residues" evidence="12">
    <location>
        <begin position="28"/>
        <end position="37"/>
    </location>
</feature>
<feature type="transmembrane region" description="Helical" evidence="11">
    <location>
        <begin position="355"/>
        <end position="377"/>
    </location>
</feature>
<dbReference type="InterPro" id="IPR022764">
    <property type="entry name" value="Peptidase_S54_rhomboid_dom"/>
</dbReference>
<evidence type="ECO:0000313" key="14">
    <source>
        <dbReference type="EMBL" id="CAJ1936895.1"/>
    </source>
</evidence>
<evidence type="ECO:0000256" key="5">
    <source>
        <dbReference type="ARBA" id="ARBA00022670"/>
    </source>
</evidence>
<dbReference type="AlphaFoldDB" id="A0AAD2CLU5"/>
<keyword evidence="7 11" id="KW-0378">Hydrolase</keyword>
<evidence type="ECO:0000313" key="15">
    <source>
        <dbReference type="Proteomes" id="UP001295423"/>
    </source>
</evidence>
<feature type="compositionally biased region" description="Low complexity" evidence="12">
    <location>
        <begin position="72"/>
        <end position="94"/>
    </location>
</feature>
<dbReference type="EC" id="3.4.21.105" evidence="4"/>